<sequence length="110" mass="12646">MGYLLVFYAALTKNATIFVLQLLSSFSIYPLNISQQSCQTLNSYFATTNLSRHIVLPNRSSTELREIIQRPASYAQARIWLDEQVRFDPDKPQVAIYNMPFLYHILPSAT</sequence>
<evidence type="ECO:0000313" key="2">
    <source>
        <dbReference type="Proteomes" id="UP000663828"/>
    </source>
</evidence>
<reference evidence="1" key="1">
    <citation type="submission" date="2021-02" db="EMBL/GenBank/DDBJ databases">
        <authorList>
            <person name="Nowell W R."/>
        </authorList>
    </citation>
    <scope>NUCLEOTIDE SEQUENCE</scope>
</reference>
<evidence type="ECO:0000313" key="1">
    <source>
        <dbReference type="EMBL" id="CAF1660804.1"/>
    </source>
</evidence>
<feature type="non-terminal residue" evidence="1">
    <location>
        <position position="1"/>
    </location>
</feature>
<proteinExistence type="predicted"/>
<dbReference type="Proteomes" id="UP000663828">
    <property type="component" value="Unassembled WGS sequence"/>
</dbReference>
<gene>
    <name evidence="1" type="ORF">XAT740_LOCUS56824</name>
</gene>
<keyword evidence="2" id="KW-1185">Reference proteome</keyword>
<organism evidence="1 2">
    <name type="scientific">Adineta ricciae</name>
    <name type="common">Rotifer</name>
    <dbReference type="NCBI Taxonomy" id="249248"/>
    <lineage>
        <taxon>Eukaryota</taxon>
        <taxon>Metazoa</taxon>
        <taxon>Spiralia</taxon>
        <taxon>Gnathifera</taxon>
        <taxon>Rotifera</taxon>
        <taxon>Eurotatoria</taxon>
        <taxon>Bdelloidea</taxon>
        <taxon>Adinetida</taxon>
        <taxon>Adinetidae</taxon>
        <taxon>Adineta</taxon>
    </lineage>
</organism>
<comment type="caution">
    <text evidence="1">The sequence shown here is derived from an EMBL/GenBank/DDBJ whole genome shotgun (WGS) entry which is preliminary data.</text>
</comment>
<dbReference type="EMBL" id="CAJNOR010011375">
    <property type="protein sequence ID" value="CAF1660804.1"/>
    <property type="molecule type" value="Genomic_DNA"/>
</dbReference>
<accession>A0A816FF83</accession>
<protein>
    <submittedName>
        <fullName evidence="1">Uncharacterized protein</fullName>
    </submittedName>
</protein>
<dbReference type="AlphaFoldDB" id="A0A816FF83"/>
<name>A0A816FF83_ADIRI</name>